<dbReference type="InterPro" id="IPR050330">
    <property type="entry name" value="Bact_OuterMem_StrucFunc"/>
</dbReference>
<accession>A0A972FMQ6</accession>
<gene>
    <name evidence="3" type="ORF">G6047_12600</name>
</gene>
<dbReference type="InterPro" id="IPR006665">
    <property type="entry name" value="OmpA-like"/>
</dbReference>
<dbReference type="InterPro" id="IPR036737">
    <property type="entry name" value="OmpA-like_sf"/>
</dbReference>
<protein>
    <submittedName>
        <fullName evidence="3">OmpA family protein</fullName>
    </submittedName>
</protein>
<evidence type="ECO:0000259" key="2">
    <source>
        <dbReference type="PROSITE" id="PS51123"/>
    </source>
</evidence>
<keyword evidence="1" id="KW-0472">Membrane</keyword>
<dbReference type="AlphaFoldDB" id="A0A972FMQ6"/>
<dbReference type="PROSITE" id="PS51123">
    <property type="entry name" value="OMPA_2"/>
    <property type="match status" value="2"/>
</dbReference>
<reference evidence="3" key="1">
    <citation type="submission" date="2020-02" db="EMBL/GenBank/DDBJ databases">
        <title>Flavobacterium sp. genome.</title>
        <authorList>
            <person name="Jung H.S."/>
            <person name="Baek J.H."/>
            <person name="Jeon C.O."/>
        </authorList>
    </citation>
    <scope>NUCLEOTIDE SEQUENCE</scope>
    <source>
        <strain evidence="3">SE-s28</strain>
    </source>
</reference>
<feature type="domain" description="OmpA-like" evidence="2">
    <location>
        <begin position="130"/>
        <end position="249"/>
    </location>
</feature>
<dbReference type="SUPFAM" id="SSF103088">
    <property type="entry name" value="OmpA-like"/>
    <property type="match status" value="2"/>
</dbReference>
<evidence type="ECO:0000256" key="1">
    <source>
        <dbReference type="PROSITE-ProRule" id="PRU00473"/>
    </source>
</evidence>
<name>A0A972FMQ6_9FLAO</name>
<dbReference type="Gene3D" id="3.30.1330.60">
    <property type="entry name" value="OmpA-like domain"/>
    <property type="match status" value="2"/>
</dbReference>
<feature type="domain" description="OmpA-like" evidence="2">
    <location>
        <begin position="13"/>
        <end position="120"/>
    </location>
</feature>
<dbReference type="EMBL" id="JAAMPU010000107">
    <property type="protein sequence ID" value="NMH28876.1"/>
    <property type="molecule type" value="Genomic_DNA"/>
</dbReference>
<sequence>MPRFFIQVMLLSTTIGFAQNKIEIYFETDSSQLTASAQSQLEHITADSQIASIYGYCDFRGSEKYNDSLSLKRAESVSAFLTNRGLSVTNNQIKGFGESQAQKKLSGSDRKVVLTFSQKSTDFKSRISSAQTGNKIVLKNLNFHNMSDKFLPESIPVVQELLGIMQANPKLRIEIQGHICCTIQSNDHYYGVSTARAKAVYDFLIQNGIDKSRLSYKGFGATRPLHPIPEKSEQERSENRRVEIEIIAN</sequence>
<dbReference type="RefSeq" id="WP_169527983.1">
    <property type="nucleotide sequence ID" value="NZ_JAAMPU010000107.1"/>
</dbReference>
<organism evidence="3 4">
    <name type="scientific">Flavobacterium silvaticum</name>
    <dbReference type="NCBI Taxonomy" id="1852020"/>
    <lineage>
        <taxon>Bacteria</taxon>
        <taxon>Pseudomonadati</taxon>
        <taxon>Bacteroidota</taxon>
        <taxon>Flavobacteriia</taxon>
        <taxon>Flavobacteriales</taxon>
        <taxon>Flavobacteriaceae</taxon>
        <taxon>Flavobacterium</taxon>
    </lineage>
</organism>
<evidence type="ECO:0000313" key="4">
    <source>
        <dbReference type="Proteomes" id="UP000712080"/>
    </source>
</evidence>
<dbReference type="Proteomes" id="UP000712080">
    <property type="component" value="Unassembled WGS sequence"/>
</dbReference>
<evidence type="ECO:0000313" key="3">
    <source>
        <dbReference type="EMBL" id="NMH28876.1"/>
    </source>
</evidence>
<dbReference type="Pfam" id="PF00691">
    <property type="entry name" value="OmpA"/>
    <property type="match status" value="2"/>
</dbReference>
<dbReference type="CDD" id="cd07185">
    <property type="entry name" value="OmpA_C-like"/>
    <property type="match status" value="2"/>
</dbReference>
<proteinExistence type="predicted"/>
<comment type="caution">
    <text evidence="3">The sequence shown here is derived from an EMBL/GenBank/DDBJ whole genome shotgun (WGS) entry which is preliminary data.</text>
</comment>
<keyword evidence="4" id="KW-1185">Reference proteome</keyword>
<dbReference type="PANTHER" id="PTHR30329">
    <property type="entry name" value="STATOR ELEMENT OF FLAGELLAR MOTOR COMPLEX"/>
    <property type="match status" value="1"/>
</dbReference>
<dbReference type="GO" id="GO:0016020">
    <property type="term" value="C:membrane"/>
    <property type="evidence" value="ECO:0007669"/>
    <property type="project" value="UniProtKB-UniRule"/>
</dbReference>
<dbReference type="PANTHER" id="PTHR30329:SF21">
    <property type="entry name" value="LIPOPROTEIN YIAD-RELATED"/>
    <property type="match status" value="1"/>
</dbReference>